<evidence type="ECO:0000256" key="6">
    <source>
        <dbReference type="ARBA" id="ARBA00034908"/>
    </source>
</evidence>
<evidence type="ECO:0000256" key="1">
    <source>
        <dbReference type="ARBA" id="ARBA00022438"/>
    </source>
</evidence>
<keyword evidence="2" id="KW-0645">Protease</keyword>
<proteinExistence type="inferred from homology"/>
<dbReference type="Pfam" id="PF21646">
    <property type="entry name" value="ACTMAP-like_C"/>
    <property type="match status" value="1"/>
</dbReference>
<dbReference type="GeneID" id="113522085"/>
<evidence type="ECO:0000256" key="7">
    <source>
        <dbReference type="ARBA" id="ARBA00049041"/>
    </source>
</evidence>
<dbReference type="Proteomes" id="UP001652740">
    <property type="component" value="Unplaced"/>
</dbReference>
<dbReference type="InParanoid" id="A0A6J1X2L8"/>
<keyword evidence="3" id="KW-0378">Hydrolase</keyword>
<dbReference type="FunCoup" id="A0A6J1X2L8">
    <property type="interactions" value="15"/>
</dbReference>
<protein>
    <recommendedName>
        <fullName evidence="5">Actin maturation protease</fullName>
    </recommendedName>
    <alternativeName>
        <fullName evidence="6">Actin aminopeptidase ACTMAP</fullName>
    </alternativeName>
</protein>
<dbReference type="RefSeq" id="XP_026763564.2">
    <property type="nucleotide sequence ID" value="XM_026907763.2"/>
</dbReference>
<keyword evidence="1" id="KW-0031">Aminopeptidase</keyword>
<dbReference type="AlphaFoldDB" id="A0A6J1X2L8"/>
<name>A0A6J1X2L8_GALME</name>
<comment type="similarity">
    <text evidence="4">Belongs to the ACTMAP family.</text>
</comment>
<comment type="catalytic activity">
    <reaction evidence="7">
        <text>N-terminal N(alpha)-acetyl-L-cysteinyl-L-aspartyl-[protein] + H2O = N-terminal L-aspartyl-[protein] + N-acetyl-L-cysteine</text>
        <dbReference type="Rhea" id="RHEA:74579"/>
        <dbReference type="Rhea" id="RHEA-COMP:12669"/>
        <dbReference type="Rhea" id="RHEA-COMP:18395"/>
        <dbReference type="ChEBI" id="CHEBI:15377"/>
        <dbReference type="ChEBI" id="CHEBI:64720"/>
        <dbReference type="ChEBI" id="CHEBI:78236"/>
        <dbReference type="ChEBI" id="CHEBI:193599"/>
    </reaction>
    <physiologicalReaction direction="left-to-right" evidence="7">
        <dbReference type="Rhea" id="RHEA:74580"/>
    </physiologicalReaction>
</comment>
<accession>A0A6J1X2L8</accession>
<reference evidence="9" key="1">
    <citation type="submission" date="2025-08" db="UniProtKB">
        <authorList>
            <consortium name="RefSeq"/>
        </authorList>
    </citation>
    <scope>IDENTIFICATION</scope>
    <source>
        <tissue evidence="9">Whole larvae</tissue>
    </source>
</reference>
<gene>
    <name evidence="9" type="primary">LOC113522085</name>
</gene>
<evidence type="ECO:0000256" key="4">
    <source>
        <dbReference type="ARBA" id="ARBA00034725"/>
    </source>
</evidence>
<dbReference type="SUPFAM" id="SSF101447">
    <property type="entry name" value="Formin homology 2 domain (FH2 domain)"/>
    <property type="match status" value="1"/>
</dbReference>
<dbReference type="PANTHER" id="PTHR28631:SF1">
    <property type="entry name" value="ACTIN MATURATION PROTEASE"/>
    <property type="match status" value="1"/>
</dbReference>
<organism evidence="8 9">
    <name type="scientific">Galleria mellonella</name>
    <name type="common">Greater wax moth</name>
    <dbReference type="NCBI Taxonomy" id="7137"/>
    <lineage>
        <taxon>Eukaryota</taxon>
        <taxon>Metazoa</taxon>
        <taxon>Ecdysozoa</taxon>
        <taxon>Arthropoda</taxon>
        <taxon>Hexapoda</taxon>
        <taxon>Insecta</taxon>
        <taxon>Pterygota</taxon>
        <taxon>Neoptera</taxon>
        <taxon>Endopterygota</taxon>
        <taxon>Lepidoptera</taxon>
        <taxon>Glossata</taxon>
        <taxon>Ditrysia</taxon>
        <taxon>Pyraloidea</taxon>
        <taxon>Pyralidae</taxon>
        <taxon>Galleriinae</taxon>
        <taxon>Galleria</taxon>
    </lineage>
</organism>
<dbReference type="InterPro" id="IPR040043">
    <property type="entry name" value="ACTMAP"/>
</dbReference>
<evidence type="ECO:0000256" key="3">
    <source>
        <dbReference type="ARBA" id="ARBA00022801"/>
    </source>
</evidence>
<dbReference type="KEGG" id="gmw:113522085"/>
<evidence type="ECO:0000313" key="9">
    <source>
        <dbReference type="RefSeq" id="XP_026763564.2"/>
    </source>
</evidence>
<evidence type="ECO:0000256" key="5">
    <source>
        <dbReference type="ARBA" id="ARBA00034848"/>
    </source>
</evidence>
<sequence>MCTIPPAPPPPPPPPLPPVLPEINSPLKSLKALQYNTSTSKYSDVCKWASDHPELWEACAKYQICLYQAPYNYKYTYFESRLQVGPTCGLVALSMLINDEVTPEEMLNIAKLEGYSSNGEMFSCKNMLRLAEKVFNLAEINNKFNLQCGGLFSEITIEKLLNGAVLLVPYDADFNHSPCLKLGHTAHWALVCGVIIVNNPGNTYDSDNVYVLCKQGKSRHLAIWKLYDLDQSNKNLVEFSPTREDDGLIYILPEGGIGGVDGLQNQFLMFEGF</sequence>
<keyword evidence="8" id="KW-1185">Reference proteome</keyword>
<dbReference type="GO" id="GO:0004177">
    <property type="term" value="F:aminopeptidase activity"/>
    <property type="evidence" value="ECO:0007669"/>
    <property type="project" value="UniProtKB-KW"/>
</dbReference>
<dbReference type="GO" id="GO:0006508">
    <property type="term" value="P:proteolysis"/>
    <property type="evidence" value="ECO:0007669"/>
    <property type="project" value="UniProtKB-KW"/>
</dbReference>
<dbReference type="PANTHER" id="PTHR28631">
    <property type="entry name" value="UPF0692 PROTEIN C19ORF54"/>
    <property type="match status" value="1"/>
</dbReference>
<evidence type="ECO:0000256" key="2">
    <source>
        <dbReference type="ARBA" id="ARBA00022670"/>
    </source>
</evidence>
<evidence type="ECO:0000313" key="8">
    <source>
        <dbReference type="Proteomes" id="UP001652740"/>
    </source>
</evidence>